<evidence type="ECO:0000256" key="10">
    <source>
        <dbReference type="ARBA" id="ARBA00022917"/>
    </source>
</evidence>
<dbReference type="GO" id="GO:0000049">
    <property type="term" value="F:tRNA binding"/>
    <property type="evidence" value="ECO:0007669"/>
    <property type="project" value="InterPro"/>
</dbReference>
<reference evidence="15 16" key="1">
    <citation type="submission" date="2018-10" db="EMBL/GenBank/DDBJ databases">
        <title>Aeromicrobium sp. 9W16Y-2 whole genome shotgun sequence.</title>
        <authorList>
            <person name="Li F."/>
        </authorList>
    </citation>
    <scope>NUCLEOTIDE SEQUENCE [LARGE SCALE GENOMIC DNA]</scope>
    <source>
        <strain evidence="15 16">9W16Y-2</strain>
    </source>
</reference>
<dbReference type="PANTHER" id="PTHR11538">
    <property type="entry name" value="PHENYLALANYL-TRNA SYNTHETASE"/>
    <property type="match status" value="1"/>
</dbReference>
<keyword evidence="11 13" id="KW-0030">Aminoacyl-tRNA synthetase</keyword>
<gene>
    <name evidence="13" type="primary">pheS</name>
    <name evidence="15" type="ORF">D9V41_11900</name>
</gene>
<dbReference type="SUPFAM" id="SSF55681">
    <property type="entry name" value="Class II aaRS and biotin synthetases"/>
    <property type="match status" value="1"/>
</dbReference>
<evidence type="ECO:0000313" key="16">
    <source>
        <dbReference type="Proteomes" id="UP000282515"/>
    </source>
</evidence>
<dbReference type="InterPro" id="IPR010978">
    <property type="entry name" value="tRNA-bd_arm"/>
</dbReference>
<sequence length="367" mass="40060">MSAPNSDYDPVEVTPLRADEVERMRDAALAAIAAADSVEALKQVKIDHVGDRSPLALANREIGALPPQARKEAGQRVGQARGAVNKALAERTAQVEAAEFDRRLAEEAVDVTVPVDMEPVGARHPLTTIQDHVADIFVAMGWEIAEGPEVEAEWLNFDALNLGPDHPARTMMDTFWVAPAEAAMVLRTHTSPVQARTMLTRKPPIYIACPGRVFRTDEPDATHAPVFHQVEGLAIDEGLSMAHLKGTLDHLATAIYGEGTTTRFRPSYFPFTEPSAEVDLLCYVCRNDPAQVADCPTCRGEGWVEWGGCGVVNPRVLIACGVDPERYSGFAFGMGLDRTITSRYDIADLRDLWDGDIRFTEPFGIGL</sequence>
<dbReference type="GO" id="GO:0000287">
    <property type="term" value="F:magnesium ion binding"/>
    <property type="evidence" value="ECO:0007669"/>
    <property type="project" value="UniProtKB-UniRule"/>
</dbReference>
<keyword evidence="5 13" id="KW-0436">Ligase</keyword>
<keyword evidence="4 13" id="KW-0963">Cytoplasm</keyword>
<keyword evidence="9 13" id="KW-0460">Magnesium</keyword>
<dbReference type="OrthoDB" id="9800719at2"/>
<evidence type="ECO:0000256" key="8">
    <source>
        <dbReference type="ARBA" id="ARBA00022840"/>
    </source>
</evidence>
<comment type="catalytic activity">
    <reaction evidence="12 13">
        <text>tRNA(Phe) + L-phenylalanine + ATP = L-phenylalanyl-tRNA(Phe) + AMP + diphosphate + H(+)</text>
        <dbReference type="Rhea" id="RHEA:19413"/>
        <dbReference type="Rhea" id="RHEA-COMP:9668"/>
        <dbReference type="Rhea" id="RHEA-COMP:9699"/>
        <dbReference type="ChEBI" id="CHEBI:15378"/>
        <dbReference type="ChEBI" id="CHEBI:30616"/>
        <dbReference type="ChEBI" id="CHEBI:33019"/>
        <dbReference type="ChEBI" id="CHEBI:58095"/>
        <dbReference type="ChEBI" id="CHEBI:78442"/>
        <dbReference type="ChEBI" id="CHEBI:78531"/>
        <dbReference type="ChEBI" id="CHEBI:456215"/>
        <dbReference type="EC" id="6.1.1.20"/>
    </reaction>
</comment>
<dbReference type="InterPro" id="IPR002319">
    <property type="entry name" value="Phenylalanyl-tRNA_Synthase"/>
</dbReference>
<dbReference type="GO" id="GO:0005737">
    <property type="term" value="C:cytoplasm"/>
    <property type="evidence" value="ECO:0007669"/>
    <property type="project" value="UniProtKB-SubCell"/>
</dbReference>
<keyword evidence="6 13" id="KW-0479">Metal-binding</keyword>
<keyword evidence="10 13" id="KW-0648">Protein biosynthesis</keyword>
<name>A0A3L8PKZ3_9ACTN</name>
<dbReference type="Pfam" id="PF01409">
    <property type="entry name" value="tRNA-synt_2d"/>
    <property type="match status" value="1"/>
</dbReference>
<evidence type="ECO:0000256" key="5">
    <source>
        <dbReference type="ARBA" id="ARBA00022598"/>
    </source>
</evidence>
<comment type="subcellular location">
    <subcellularLocation>
        <location evidence="1 13">Cytoplasm</location>
    </subcellularLocation>
</comment>
<dbReference type="CDD" id="cd00496">
    <property type="entry name" value="PheRS_alpha_core"/>
    <property type="match status" value="1"/>
</dbReference>
<dbReference type="AlphaFoldDB" id="A0A3L8PKZ3"/>
<dbReference type="InterPro" id="IPR045864">
    <property type="entry name" value="aa-tRNA-synth_II/BPL/LPL"/>
</dbReference>
<feature type="binding site" evidence="13">
    <location>
        <position position="273"/>
    </location>
    <ligand>
        <name>Mg(2+)</name>
        <dbReference type="ChEBI" id="CHEBI:18420"/>
        <note>shared with beta subunit</note>
    </ligand>
</feature>
<evidence type="ECO:0000256" key="13">
    <source>
        <dbReference type="HAMAP-Rule" id="MF_00281"/>
    </source>
</evidence>
<dbReference type="NCBIfam" id="TIGR00468">
    <property type="entry name" value="pheS"/>
    <property type="match status" value="1"/>
</dbReference>
<dbReference type="GO" id="GO:0004826">
    <property type="term" value="F:phenylalanine-tRNA ligase activity"/>
    <property type="evidence" value="ECO:0007669"/>
    <property type="project" value="UniProtKB-UniRule"/>
</dbReference>
<dbReference type="InterPro" id="IPR006195">
    <property type="entry name" value="aa-tRNA-synth_II"/>
</dbReference>
<evidence type="ECO:0000256" key="9">
    <source>
        <dbReference type="ARBA" id="ARBA00022842"/>
    </source>
</evidence>
<evidence type="ECO:0000256" key="6">
    <source>
        <dbReference type="ARBA" id="ARBA00022723"/>
    </source>
</evidence>
<comment type="subunit">
    <text evidence="3 13">Tetramer of two alpha and two beta subunits.</text>
</comment>
<accession>A0A3L8PKZ3</accession>
<evidence type="ECO:0000256" key="12">
    <source>
        <dbReference type="ARBA" id="ARBA00049255"/>
    </source>
</evidence>
<evidence type="ECO:0000256" key="3">
    <source>
        <dbReference type="ARBA" id="ARBA00011209"/>
    </source>
</evidence>
<dbReference type="HAMAP" id="MF_00281">
    <property type="entry name" value="Phe_tRNA_synth_alpha1"/>
    <property type="match status" value="1"/>
</dbReference>
<keyword evidence="16" id="KW-1185">Reference proteome</keyword>
<dbReference type="GO" id="GO:0006432">
    <property type="term" value="P:phenylalanyl-tRNA aminoacylation"/>
    <property type="evidence" value="ECO:0007669"/>
    <property type="project" value="UniProtKB-UniRule"/>
</dbReference>
<dbReference type="SUPFAM" id="SSF46589">
    <property type="entry name" value="tRNA-binding arm"/>
    <property type="match status" value="1"/>
</dbReference>
<dbReference type="InterPro" id="IPR004529">
    <property type="entry name" value="Phe-tRNA-synth_IIc_asu"/>
</dbReference>
<keyword evidence="8 13" id="KW-0067">ATP-binding</keyword>
<keyword evidence="7 13" id="KW-0547">Nucleotide-binding</keyword>
<dbReference type="PANTHER" id="PTHR11538:SF41">
    <property type="entry name" value="PHENYLALANINE--TRNA LIGASE, MITOCHONDRIAL"/>
    <property type="match status" value="1"/>
</dbReference>
<feature type="domain" description="Aminoacyl-transfer RNA synthetases class-II family profile" evidence="14">
    <location>
        <begin position="127"/>
        <end position="362"/>
    </location>
</feature>
<dbReference type="InterPro" id="IPR004188">
    <property type="entry name" value="Phe-tRNA_ligase_II_N"/>
</dbReference>
<dbReference type="Proteomes" id="UP000282515">
    <property type="component" value="Unassembled WGS sequence"/>
</dbReference>
<dbReference type="GO" id="GO:0005524">
    <property type="term" value="F:ATP binding"/>
    <property type="evidence" value="ECO:0007669"/>
    <property type="project" value="UniProtKB-UniRule"/>
</dbReference>
<evidence type="ECO:0000256" key="4">
    <source>
        <dbReference type="ARBA" id="ARBA00022490"/>
    </source>
</evidence>
<dbReference type="FunFam" id="3.30.930.10:FF:000003">
    <property type="entry name" value="Phenylalanine--tRNA ligase alpha subunit"/>
    <property type="match status" value="1"/>
</dbReference>
<organism evidence="15 16">
    <name type="scientific">Aeromicrobium phragmitis</name>
    <dbReference type="NCBI Taxonomy" id="2478914"/>
    <lineage>
        <taxon>Bacteria</taxon>
        <taxon>Bacillati</taxon>
        <taxon>Actinomycetota</taxon>
        <taxon>Actinomycetes</taxon>
        <taxon>Propionibacteriales</taxon>
        <taxon>Nocardioidaceae</taxon>
        <taxon>Aeromicrobium</taxon>
    </lineage>
</organism>
<evidence type="ECO:0000259" key="14">
    <source>
        <dbReference type="PROSITE" id="PS50862"/>
    </source>
</evidence>
<comment type="caution">
    <text evidence="15">The sequence shown here is derived from an EMBL/GenBank/DDBJ whole genome shotgun (WGS) entry which is preliminary data.</text>
</comment>
<evidence type="ECO:0000256" key="11">
    <source>
        <dbReference type="ARBA" id="ARBA00023146"/>
    </source>
</evidence>
<comment type="cofactor">
    <cofactor evidence="13">
        <name>Mg(2+)</name>
        <dbReference type="ChEBI" id="CHEBI:18420"/>
    </cofactor>
    <text evidence="13">Binds 2 magnesium ions per tetramer.</text>
</comment>
<evidence type="ECO:0000256" key="7">
    <source>
        <dbReference type="ARBA" id="ARBA00022741"/>
    </source>
</evidence>
<protein>
    <recommendedName>
        <fullName evidence="13">Phenylalanine--tRNA ligase alpha subunit</fullName>
        <ecNumber evidence="13">6.1.1.20</ecNumber>
    </recommendedName>
    <alternativeName>
        <fullName evidence="13">Phenylalanyl-tRNA synthetase alpha subunit</fullName>
        <shortName evidence="13">PheRS</shortName>
    </alternativeName>
</protein>
<dbReference type="Gene3D" id="3.30.930.10">
    <property type="entry name" value="Bira Bifunctional Protein, Domain 2"/>
    <property type="match status" value="1"/>
</dbReference>
<dbReference type="RefSeq" id="WP_121794789.1">
    <property type="nucleotide sequence ID" value="NZ_RDBF01000008.1"/>
</dbReference>
<dbReference type="PROSITE" id="PS50862">
    <property type="entry name" value="AA_TRNA_LIGASE_II"/>
    <property type="match status" value="1"/>
</dbReference>
<evidence type="ECO:0000256" key="1">
    <source>
        <dbReference type="ARBA" id="ARBA00004496"/>
    </source>
</evidence>
<proteinExistence type="inferred from homology"/>
<dbReference type="EMBL" id="RDBF01000008">
    <property type="protein sequence ID" value="RLV55449.1"/>
    <property type="molecule type" value="Genomic_DNA"/>
</dbReference>
<comment type="similarity">
    <text evidence="2 13">Belongs to the class-II aminoacyl-tRNA synthetase family. Phe-tRNA synthetase alpha subunit type 1 subfamily.</text>
</comment>
<evidence type="ECO:0000313" key="15">
    <source>
        <dbReference type="EMBL" id="RLV55449.1"/>
    </source>
</evidence>
<evidence type="ECO:0000256" key="2">
    <source>
        <dbReference type="ARBA" id="ARBA00010207"/>
    </source>
</evidence>
<dbReference type="Pfam" id="PF02912">
    <property type="entry name" value="Phe_tRNA-synt_N"/>
    <property type="match status" value="1"/>
</dbReference>
<dbReference type="InterPro" id="IPR022911">
    <property type="entry name" value="Phe_tRNA_ligase_alpha1_bac"/>
</dbReference>
<dbReference type="EC" id="6.1.1.20" evidence="13"/>